<dbReference type="HOGENOM" id="CLU_1109986_0_0_3"/>
<evidence type="ECO:0000313" key="1">
    <source>
        <dbReference type="EMBL" id="ACL47910.1"/>
    </source>
</evidence>
<reference evidence="1" key="1">
    <citation type="submission" date="2009-01" db="EMBL/GenBank/DDBJ databases">
        <title>Complete sequence of plasmid3 Cyanothece sp. PCC 7425.</title>
        <authorList>
            <consortium name="US DOE Joint Genome Institute"/>
            <person name="Lucas S."/>
            <person name="Copeland A."/>
            <person name="Lapidus A."/>
            <person name="Glavina del Rio T."/>
            <person name="Dalin E."/>
            <person name="Tice H."/>
            <person name="Bruce D."/>
            <person name="Goodwin L."/>
            <person name="Pitluck S."/>
            <person name="Sims D."/>
            <person name="Meineke L."/>
            <person name="Brettin T."/>
            <person name="Detter J.C."/>
            <person name="Han C."/>
            <person name="Larimer F."/>
            <person name="Land M."/>
            <person name="Hauser L."/>
            <person name="Kyrpides N."/>
            <person name="Ovchinnikova G."/>
            <person name="Liberton M."/>
            <person name="Stoeckel J."/>
            <person name="Banerjee A."/>
            <person name="Singh A."/>
            <person name="Page L."/>
            <person name="Sato H."/>
            <person name="Zhao L."/>
            <person name="Sherman L."/>
            <person name="Pakrasi H."/>
            <person name="Richardson P."/>
        </authorList>
    </citation>
    <scope>NUCLEOTIDE SEQUENCE</scope>
    <source>
        <strain evidence="1">PCC 7425</strain>
        <plasmid evidence="1">pP742503</plasmid>
    </source>
</reference>
<name>B8HZR2_CYAP4</name>
<organism evidence="1">
    <name type="scientific">Cyanothece sp. (strain PCC 7425 / ATCC 29141)</name>
    <dbReference type="NCBI Taxonomy" id="395961"/>
    <lineage>
        <taxon>Bacteria</taxon>
        <taxon>Bacillati</taxon>
        <taxon>Cyanobacteriota</taxon>
        <taxon>Cyanophyceae</taxon>
        <taxon>Gomontiellales</taxon>
        <taxon>Cyanothecaceae</taxon>
        <taxon>Cyanothece</taxon>
    </lineage>
</organism>
<dbReference type="AlphaFoldDB" id="B8HZR2"/>
<protein>
    <submittedName>
        <fullName evidence="1">Uncharacterized protein</fullName>
    </submittedName>
</protein>
<gene>
    <name evidence="1" type="ordered locus">Cyan7425_5287</name>
</gene>
<dbReference type="EMBL" id="CP001347">
    <property type="protein sequence ID" value="ACL47910.1"/>
    <property type="molecule type" value="Genomic_DNA"/>
</dbReference>
<accession>B8HZR2</accession>
<dbReference type="OrthoDB" id="458681at2"/>
<keyword evidence="1" id="KW-0614">Plasmid</keyword>
<sequence length="250" mass="28602">MGELIFNIVLRVKVEDGTPQITSSDIDIIQGGMDLLSRARAKLKELSFSDKFEENKTAQYVGYRPKRTTPGVRRYSLVLSQRKDGLLISLPGTFVRPYLLRLGYDIESPIEPEYLCDNDDGSKHHLVCIGDDYWIITSKEYDFLNLNKIYKGIYRGEVCGSFSLDPDNLDPDVLTDREKTSLSVVEGEEFAYWDHSSYIKQLESSGCCLKATHDTLFPYCTQFFVSSGDVLDEFISYFGQKLIEEYRTNL</sequence>
<proteinExistence type="predicted"/>
<dbReference type="KEGG" id="cyn:Cyan7425_5287"/>
<geneLocation type="plasmid" evidence="1">
    <name>pP742503</name>
</geneLocation>